<evidence type="ECO:0000256" key="1">
    <source>
        <dbReference type="SAM" id="SignalP"/>
    </source>
</evidence>
<organism evidence="3 4">
    <name type="scientific">Hamiltosporidium tvaerminnensis</name>
    <dbReference type="NCBI Taxonomy" id="1176355"/>
    <lineage>
        <taxon>Eukaryota</taxon>
        <taxon>Fungi</taxon>
        <taxon>Fungi incertae sedis</taxon>
        <taxon>Microsporidia</taxon>
        <taxon>Dubosqiidae</taxon>
        <taxon>Hamiltosporidium</taxon>
    </lineage>
</organism>
<dbReference type="SMART" id="SM00220">
    <property type="entry name" value="S_TKc"/>
    <property type="match status" value="1"/>
</dbReference>
<keyword evidence="1" id="KW-0732">Signal</keyword>
<gene>
    <name evidence="3" type="ORF">CWI37_2250p0010</name>
</gene>
<keyword evidence="3" id="KW-0808">Transferase</keyword>
<dbReference type="GO" id="GO:0005524">
    <property type="term" value="F:ATP binding"/>
    <property type="evidence" value="ECO:0007669"/>
    <property type="project" value="InterPro"/>
</dbReference>
<feature type="domain" description="Protein kinase" evidence="2">
    <location>
        <begin position="1"/>
        <end position="266"/>
    </location>
</feature>
<dbReference type="Gene3D" id="1.10.510.10">
    <property type="entry name" value="Transferase(Phosphotransferase) domain 1"/>
    <property type="match status" value="1"/>
</dbReference>
<dbReference type="InterPro" id="IPR000719">
    <property type="entry name" value="Prot_kinase_dom"/>
</dbReference>
<evidence type="ECO:0000313" key="4">
    <source>
        <dbReference type="Proteomes" id="UP000292362"/>
    </source>
</evidence>
<evidence type="ECO:0000313" key="3">
    <source>
        <dbReference type="EMBL" id="TBT97466.1"/>
    </source>
</evidence>
<feature type="chain" id="PRO_5020347813" evidence="1">
    <location>
        <begin position="27"/>
        <end position="377"/>
    </location>
</feature>
<dbReference type="GO" id="GO:0004672">
    <property type="term" value="F:protein kinase activity"/>
    <property type="evidence" value="ECO:0007669"/>
    <property type="project" value="InterPro"/>
</dbReference>
<dbReference type="SUPFAM" id="SSF56112">
    <property type="entry name" value="Protein kinase-like (PK-like)"/>
    <property type="match status" value="1"/>
</dbReference>
<dbReference type="Pfam" id="PF00069">
    <property type="entry name" value="Pkinase"/>
    <property type="match status" value="1"/>
</dbReference>
<name>A0A4Q9KS36_9MICR</name>
<dbReference type="InterPro" id="IPR011009">
    <property type="entry name" value="Kinase-like_dom_sf"/>
</dbReference>
<protein>
    <submittedName>
        <fullName evidence="3">Protein kinase</fullName>
    </submittedName>
</protein>
<feature type="signal peptide" evidence="1">
    <location>
        <begin position="1"/>
        <end position="26"/>
    </location>
</feature>
<accession>A0A4Q9KS36</accession>
<dbReference type="EMBL" id="PITJ01002250">
    <property type="protein sequence ID" value="TBT97466.1"/>
    <property type="molecule type" value="Genomic_DNA"/>
</dbReference>
<dbReference type="Proteomes" id="UP000292362">
    <property type="component" value="Unassembled WGS sequence"/>
</dbReference>
<comment type="caution">
    <text evidence="3">The sequence shown here is derived from an EMBL/GenBank/DDBJ whole genome shotgun (WGS) entry which is preliminary data.</text>
</comment>
<sequence length="377" mass="44585">MHISLIISFETVRILFLCITFSSMRTDDLFLLYKEDSCCVYSSRPENHNNYTIKVANGEENNQLLEKEVQFYTMLDHYNLPKLYHFFIDKNKCLTLYIECHDSNLKYFLEKIGEKISFDFKLAISKMLIDALYYLHSKNILHNDIKMENVWIKGNKILLSGFECLTKQDFKSVGSYKKKSESQEYVASKVIKNNKLYFAADIYSLGKLMKQIFNFKNIKYFGPGKDERVIQMDSIFDGMMDHFPENRDSLETVMGFDIFSVFYSFVFCFCKQKDINFESVNGKFIKKGNTLINIFINRKIIIICSCSEQKPMRTSIRRKMHSMVKNIKVWRKTKIFDKKNITVSINGVSKPIYFLSLDELNDLELIFLRCKKFWNIK</sequence>
<dbReference type="AlphaFoldDB" id="A0A4Q9KS36"/>
<dbReference type="VEuPathDB" id="MicrosporidiaDB:CWI37_2250p0010"/>
<keyword evidence="3" id="KW-0418">Kinase</keyword>
<evidence type="ECO:0000259" key="2">
    <source>
        <dbReference type="PROSITE" id="PS50011"/>
    </source>
</evidence>
<reference evidence="3 4" key="1">
    <citation type="submission" date="2017-12" db="EMBL/GenBank/DDBJ databases">
        <authorList>
            <person name="Pombert J.-F."/>
            <person name="Haag K.L."/>
            <person name="Ebert D."/>
        </authorList>
    </citation>
    <scope>NUCLEOTIDE SEQUENCE [LARGE SCALE GENOMIC DNA]</scope>
    <source>
        <strain evidence="3">FI-OER-3-3</strain>
    </source>
</reference>
<dbReference type="PANTHER" id="PTHR24347">
    <property type="entry name" value="SERINE/THREONINE-PROTEIN KINASE"/>
    <property type="match status" value="1"/>
</dbReference>
<dbReference type="PROSITE" id="PS50011">
    <property type="entry name" value="PROTEIN_KINASE_DOM"/>
    <property type="match status" value="1"/>
</dbReference>
<proteinExistence type="predicted"/>